<dbReference type="GO" id="GO:0004190">
    <property type="term" value="F:aspartic-type endopeptidase activity"/>
    <property type="evidence" value="ECO:0007669"/>
    <property type="project" value="InterPro"/>
</dbReference>
<feature type="domain" description="Peptidase A2" evidence="2">
    <location>
        <begin position="31"/>
        <end position="70"/>
    </location>
</feature>
<evidence type="ECO:0000313" key="3">
    <source>
        <dbReference type="EMBL" id="PRX55438.1"/>
    </source>
</evidence>
<feature type="transmembrane region" description="Helical" evidence="1">
    <location>
        <begin position="57"/>
        <end position="82"/>
    </location>
</feature>
<feature type="transmembrane region" description="Helical" evidence="1">
    <location>
        <begin position="88"/>
        <end position="108"/>
    </location>
</feature>
<gene>
    <name evidence="3" type="ORF">CLV81_3850</name>
</gene>
<reference evidence="3 4" key="1">
    <citation type="submission" date="2018-03" db="EMBL/GenBank/DDBJ databases">
        <title>Genomic Encyclopedia of Archaeal and Bacterial Type Strains, Phase II (KMG-II): from individual species to whole genera.</title>
        <authorList>
            <person name="Goeker M."/>
        </authorList>
    </citation>
    <scope>NUCLEOTIDE SEQUENCE [LARGE SCALE GENOMIC DNA]</scope>
    <source>
        <strain evidence="3 4">DSM 25027</strain>
    </source>
</reference>
<sequence>MDNSEIIIIPVMFGVVFGIFYLYISARNKERLALIDKGADASIFYGKSSRVTPIWKVIVINLATLLMGIGLGIFTAGILMSLGMDEDIVGPGSGFFMAGLGLLTGFFITKKMTEAS</sequence>
<protein>
    <recommendedName>
        <fullName evidence="2">Peptidase A2 domain-containing protein</fullName>
    </recommendedName>
</protein>
<feature type="transmembrane region" description="Helical" evidence="1">
    <location>
        <begin position="6"/>
        <end position="24"/>
    </location>
</feature>
<dbReference type="Proteomes" id="UP000237640">
    <property type="component" value="Unassembled WGS sequence"/>
</dbReference>
<dbReference type="OrthoDB" id="679295at2"/>
<dbReference type="Pfam" id="PF19762">
    <property type="entry name" value="DUF6249"/>
    <property type="match status" value="1"/>
</dbReference>
<accession>A0A2T0MD60</accession>
<dbReference type="AlphaFoldDB" id="A0A2T0MD60"/>
<keyword evidence="1" id="KW-1133">Transmembrane helix</keyword>
<organism evidence="3 4">
    <name type="scientific">Flagellimonas meridianipacifica</name>
    <dbReference type="NCBI Taxonomy" id="1080225"/>
    <lineage>
        <taxon>Bacteria</taxon>
        <taxon>Pseudomonadati</taxon>
        <taxon>Bacteroidota</taxon>
        <taxon>Flavobacteriia</taxon>
        <taxon>Flavobacteriales</taxon>
        <taxon>Flavobacteriaceae</taxon>
        <taxon>Flagellimonas</taxon>
    </lineage>
</organism>
<keyword evidence="1" id="KW-0472">Membrane</keyword>
<name>A0A2T0MD60_9FLAO</name>
<dbReference type="EMBL" id="PVYX01000002">
    <property type="protein sequence ID" value="PRX55438.1"/>
    <property type="molecule type" value="Genomic_DNA"/>
</dbReference>
<dbReference type="InterPro" id="IPR046216">
    <property type="entry name" value="DUF6249"/>
</dbReference>
<dbReference type="PROSITE" id="PS50175">
    <property type="entry name" value="ASP_PROT_RETROV"/>
    <property type="match status" value="1"/>
</dbReference>
<dbReference type="RefSeq" id="WP_106147297.1">
    <property type="nucleotide sequence ID" value="NZ_PVYX01000002.1"/>
</dbReference>
<dbReference type="InterPro" id="IPR001995">
    <property type="entry name" value="Peptidase_A2_cat"/>
</dbReference>
<keyword evidence="1" id="KW-0812">Transmembrane</keyword>
<proteinExistence type="predicted"/>
<evidence type="ECO:0000259" key="2">
    <source>
        <dbReference type="PROSITE" id="PS50175"/>
    </source>
</evidence>
<evidence type="ECO:0000313" key="4">
    <source>
        <dbReference type="Proteomes" id="UP000237640"/>
    </source>
</evidence>
<keyword evidence="4" id="KW-1185">Reference proteome</keyword>
<evidence type="ECO:0000256" key="1">
    <source>
        <dbReference type="SAM" id="Phobius"/>
    </source>
</evidence>
<comment type="caution">
    <text evidence="3">The sequence shown here is derived from an EMBL/GenBank/DDBJ whole genome shotgun (WGS) entry which is preliminary data.</text>
</comment>
<dbReference type="GO" id="GO:0006508">
    <property type="term" value="P:proteolysis"/>
    <property type="evidence" value="ECO:0007669"/>
    <property type="project" value="InterPro"/>
</dbReference>